<keyword evidence="1" id="KW-0547">Nucleotide-binding</keyword>
<dbReference type="Pfam" id="PF00271">
    <property type="entry name" value="Helicase_C"/>
    <property type="match status" value="1"/>
</dbReference>
<dbReference type="SMART" id="SM00487">
    <property type="entry name" value="DEXDc"/>
    <property type="match status" value="1"/>
</dbReference>
<dbReference type="GO" id="GO:0008094">
    <property type="term" value="F:ATP-dependent activity, acting on DNA"/>
    <property type="evidence" value="ECO:0007669"/>
    <property type="project" value="TreeGrafter"/>
</dbReference>
<feature type="domain" description="Helicase ATP-binding" evidence="5">
    <location>
        <begin position="178"/>
        <end position="395"/>
    </location>
</feature>
<dbReference type="CDD" id="cd18793">
    <property type="entry name" value="SF2_C_SNF"/>
    <property type="match status" value="1"/>
</dbReference>
<feature type="domain" description="Helicase C-terminal" evidence="6">
    <location>
        <begin position="601"/>
        <end position="772"/>
    </location>
</feature>
<gene>
    <name evidence="7" type="ORF">DFH94DRAFT_853373</name>
</gene>
<dbReference type="CDD" id="cd18008">
    <property type="entry name" value="DEXDc_SHPRH-like"/>
    <property type="match status" value="1"/>
</dbReference>
<dbReference type="InterPro" id="IPR038718">
    <property type="entry name" value="SNF2-like_sf"/>
</dbReference>
<comment type="caution">
    <text evidence="7">The sequence shown here is derived from an EMBL/GenBank/DDBJ whole genome shotgun (WGS) entry which is preliminary data.</text>
</comment>
<organism evidence="7 8">
    <name type="scientific">Russula ochroleuca</name>
    <dbReference type="NCBI Taxonomy" id="152965"/>
    <lineage>
        <taxon>Eukaryota</taxon>
        <taxon>Fungi</taxon>
        <taxon>Dikarya</taxon>
        <taxon>Basidiomycota</taxon>
        <taxon>Agaricomycotina</taxon>
        <taxon>Agaricomycetes</taxon>
        <taxon>Russulales</taxon>
        <taxon>Russulaceae</taxon>
        <taxon>Russula</taxon>
    </lineage>
</organism>
<dbReference type="AlphaFoldDB" id="A0A9P5MVR1"/>
<dbReference type="Gene3D" id="3.40.50.300">
    <property type="entry name" value="P-loop containing nucleotide triphosphate hydrolases"/>
    <property type="match status" value="1"/>
</dbReference>
<dbReference type="PROSITE" id="PS51192">
    <property type="entry name" value="HELICASE_ATP_BIND_1"/>
    <property type="match status" value="1"/>
</dbReference>
<accession>A0A9P5MVR1</accession>
<dbReference type="EMBL" id="WHVB01000008">
    <property type="protein sequence ID" value="KAF8480020.1"/>
    <property type="molecule type" value="Genomic_DNA"/>
</dbReference>
<name>A0A9P5MVR1_9AGAM</name>
<dbReference type="InterPro" id="IPR050628">
    <property type="entry name" value="SNF2_RAD54_helicase_TF"/>
</dbReference>
<feature type="compositionally biased region" description="Basic and acidic residues" evidence="4">
    <location>
        <begin position="1"/>
        <end position="14"/>
    </location>
</feature>
<feature type="compositionally biased region" description="Polar residues" evidence="4">
    <location>
        <begin position="64"/>
        <end position="73"/>
    </location>
</feature>
<feature type="compositionally biased region" description="Basic and acidic residues" evidence="4">
    <location>
        <begin position="517"/>
        <end position="531"/>
    </location>
</feature>
<dbReference type="Proteomes" id="UP000759537">
    <property type="component" value="Unassembled WGS sequence"/>
</dbReference>
<dbReference type="PANTHER" id="PTHR45626:SF14">
    <property type="entry name" value="ATP-DEPENDENT DNA HELICASE (EUROFUNG)"/>
    <property type="match status" value="1"/>
</dbReference>
<dbReference type="PANTHER" id="PTHR45626">
    <property type="entry name" value="TRANSCRIPTION TERMINATION FACTOR 2-RELATED"/>
    <property type="match status" value="1"/>
</dbReference>
<dbReference type="GO" id="GO:0016787">
    <property type="term" value="F:hydrolase activity"/>
    <property type="evidence" value="ECO:0007669"/>
    <property type="project" value="UniProtKB-KW"/>
</dbReference>
<protein>
    <submittedName>
        <fullName evidence="7">SNF2 family N-terminal domain-containing protein</fullName>
    </submittedName>
</protein>
<dbReference type="OrthoDB" id="423559at2759"/>
<proteinExistence type="predicted"/>
<dbReference type="InterPro" id="IPR001650">
    <property type="entry name" value="Helicase_C-like"/>
</dbReference>
<dbReference type="InterPro" id="IPR014001">
    <property type="entry name" value="Helicase_ATP-bd"/>
</dbReference>
<dbReference type="SMART" id="SM00490">
    <property type="entry name" value="HELICc"/>
    <property type="match status" value="1"/>
</dbReference>
<dbReference type="PROSITE" id="PS51194">
    <property type="entry name" value="HELICASE_CTER"/>
    <property type="match status" value="1"/>
</dbReference>
<evidence type="ECO:0000256" key="1">
    <source>
        <dbReference type="ARBA" id="ARBA00022741"/>
    </source>
</evidence>
<dbReference type="InterPro" id="IPR000330">
    <property type="entry name" value="SNF2_N"/>
</dbReference>
<evidence type="ECO:0000313" key="8">
    <source>
        <dbReference type="Proteomes" id="UP000759537"/>
    </source>
</evidence>
<feature type="region of interest" description="Disordered" evidence="4">
    <location>
        <begin position="1"/>
        <end position="73"/>
    </location>
</feature>
<keyword evidence="8" id="KW-1185">Reference proteome</keyword>
<feature type="compositionally biased region" description="Basic and acidic residues" evidence="4">
    <location>
        <begin position="281"/>
        <end position="293"/>
    </location>
</feature>
<evidence type="ECO:0000259" key="6">
    <source>
        <dbReference type="PROSITE" id="PS51194"/>
    </source>
</evidence>
<dbReference type="InterPro" id="IPR027417">
    <property type="entry name" value="P-loop_NTPase"/>
</dbReference>
<evidence type="ECO:0000313" key="7">
    <source>
        <dbReference type="EMBL" id="KAF8480020.1"/>
    </source>
</evidence>
<dbReference type="SUPFAM" id="SSF52540">
    <property type="entry name" value="P-loop containing nucleoside triphosphate hydrolases"/>
    <property type="match status" value="2"/>
</dbReference>
<reference evidence="7" key="2">
    <citation type="journal article" date="2020" name="Nat. Commun.">
        <title>Large-scale genome sequencing of mycorrhizal fungi provides insights into the early evolution of symbiotic traits.</title>
        <authorList>
            <person name="Miyauchi S."/>
            <person name="Kiss E."/>
            <person name="Kuo A."/>
            <person name="Drula E."/>
            <person name="Kohler A."/>
            <person name="Sanchez-Garcia M."/>
            <person name="Morin E."/>
            <person name="Andreopoulos B."/>
            <person name="Barry K.W."/>
            <person name="Bonito G."/>
            <person name="Buee M."/>
            <person name="Carver A."/>
            <person name="Chen C."/>
            <person name="Cichocki N."/>
            <person name="Clum A."/>
            <person name="Culley D."/>
            <person name="Crous P.W."/>
            <person name="Fauchery L."/>
            <person name="Girlanda M."/>
            <person name="Hayes R.D."/>
            <person name="Keri Z."/>
            <person name="LaButti K."/>
            <person name="Lipzen A."/>
            <person name="Lombard V."/>
            <person name="Magnuson J."/>
            <person name="Maillard F."/>
            <person name="Murat C."/>
            <person name="Nolan M."/>
            <person name="Ohm R.A."/>
            <person name="Pangilinan J."/>
            <person name="Pereira M.F."/>
            <person name="Perotto S."/>
            <person name="Peter M."/>
            <person name="Pfister S."/>
            <person name="Riley R."/>
            <person name="Sitrit Y."/>
            <person name="Stielow J.B."/>
            <person name="Szollosi G."/>
            <person name="Zifcakova L."/>
            <person name="Stursova M."/>
            <person name="Spatafora J.W."/>
            <person name="Tedersoo L."/>
            <person name="Vaario L.M."/>
            <person name="Yamada A."/>
            <person name="Yan M."/>
            <person name="Wang P."/>
            <person name="Xu J."/>
            <person name="Bruns T."/>
            <person name="Baldrian P."/>
            <person name="Vilgalys R."/>
            <person name="Dunand C."/>
            <person name="Henrissat B."/>
            <person name="Grigoriev I.V."/>
            <person name="Hibbett D."/>
            <person name="Nagy L.G."/>
            <person name="Martin F.M."/>
        </authorList>
    </citation>
    <scope>NUCLEOTIDE SEQUENCE</scope>
    <source>
        <strain evidence="7">Prilba</strain>
    </source>
</reference>
<keyword evidence="2" id="KW-0378">Hydrolase</keyword>
<evidence type="ECO:0000256" key="2">
    <source>
        <dbReference type="ARBA" id="ARBA00022801"/>
    </source>
</evidence>
<dbReference type="InterPro" id="IPR049730">
    <property type="entry name" value="SNF2/RAD54-like_C"/>
</dbReference>
<dbReference type="Gene3D" id="3.40.50.10810">
    <property type="entry name" value="Tandem AAA-ATPase domain"/>
    <property type="match status" value="2"/>
</dbReference>
<evidence type="ECO:0000256" key="4">
    <source>
        <dbReference type="SAM" id="MobiDB-lite"/>
    </source>
</evidence>
<evidence type="ECO:0000256" key="3">
    <source>
        <dbReference type="ARBA" id="ARBA00022840"/>
    </source>
</evidence>
<feature type="compositionally biased region" description="Polar residues" evidence="4">
    <location>
        <begin position="28"/>
        <end position="48"/>
    </location>
</feature>
<reference evidence="7" key="1">
    <citation type="submission" date="2019-10" db="EMBL/GenBank/DDBJ databases">
        <authorList>
            <consortium name="DOE Joint Genome Institute"/>
            <person name="Kuo A."/>
            <person name="Miyauchi S."/>
            <person name="Kiss E."/>
            <person name="Drula E."/>
            <person name="Kohler A."/>
            <person name="Sanchez-Garcia M."/>
            <person name="Andreopoulos B."/>
            <person name="Barry K.W."/>
            <person name="Bonito G."/>
            <person name="Buee M."/>
            <person name="Carver A."/>
            <person name="Chen C."/>
            <person name="Cichocki N."/>
            <person name="Clum A."/>
            <person name="Culley D."/>
            <person name="Crous P.W."/>
            <person name="Fauchery L."/>
            <person name="Girlanda M."/>
            <person name="Hayes R."/>
            <person name="Keri Z."/>
            <person name="LaButti K."/>
            <person name="Lipzen A."/>
            <person name="Lombard V."/>
            <person name="Magnuson J."/>
            <person name="Maillard F."/>
            <person name="Morin E."/>
            <person name="Murat C."/>
            <person name="Nolan M."/>
            <person name="Ohm R."/>
            <person name="Pangilinan J."/>
            <person name="Pereira M."/>
            <person name="Perotto S."/>
            <person name="Peter M."/>
            <person name="Riley R."/>
            <person name="Sitrit Y."/>
            <person name="Stielow B."/>
            <person name="Szollosi G."/>
            <person name="Zifcakova L."/>
            <person name="Stursova M."/>
            <person name="Spatafora J.W."/>
            <person name="Tedersoo L."/>
            <person name="Vaario L.-M."/>
            <person name="Yamada A."/>
            <person name="Yan M."/>
            <person name="Wang P."/>
            <person name="Xu J."/>
            <person name="Bruns T."/>
            <person name="Baldrian P."/>
            <person name="Vilgalys R."/>
            <person name="Henrissat B."/>
            <person name="Grigoriev I.V."/>
            <person name="Hibbett D."/>
            <person name="Nagy L.G."/>
            <person name="Martin F.M."/>
        </authorList>
    </citation>
    <scope>NUCLEOTIDE SEQUENCE</scope>
    <source>
        <strain evidence="7">Prilba</strain>
    </source>
</reference>
<dbReference type="GO" id="GO:0005524">
    <property type="term" value="F:ATP binding"/>
    <property type="evidence" value="ECO:0007669"/>
    <property type="project" value="UniProtKB-KW"/>
</dbReference>
<keyword evidence="3" id="KW-0067">ATP-binding</keyword>
<feature type="region of interest" description="Disordered" evidence="4">
    <location>
        <begin position="517"/>
        <end position="536"/>
    </location>
</feature>
<dbReference type="GO" id="GO:0006281">
    <property type="term" value="P:DNA repair"/>
    <property type="evidence" value="ECO:0007669"/>
    <property type="project" value="TreeGrafter"/>
</dbReference>
<sequence length="784" mass="88248">MEDIRRRLAQDPRIHPVPVSGNKDRPVPSSTTSSDAQPEPSTVYSVPDSSDDERSGGVPRMANTHVQRPTTTNADANSLAYVRIGPAQPVHIPTNADRGHNDYSRVFSGFYETPYEPRKTVVEAEKDLQDLLQQSFDGRDEDEGARNEVDMSQAVVDGFCEGIRLLPHQVAGRAWMTERESGKKLGGILADDMGLGKTIQTLARIVDGRPRKSDAEEGWAATTLVVCPVSLVSQWASEISKMAKNLTVIEHHGPSRTTDPGVLRRAHVVITSYAIVSSEHGTFEPKAKDESKPKKGGNSKAESSSDSDSEADHFGRTLVNKKKPAITGGKKKDALFRVKWWRIVLDEAHNIKNRKTKAAQGCCALEGKYRWCLTGTPLQNNVEELYSLLKFLRIKPLNDWQTFNEQINKPVKSGRSVRAMKRLHVVLRAVMLRRRKTDMVNGKPLIELPERHLSIVPCDFDEDERQFYFALENKIDEAMKKFVKNNEVMKNYTNVMLLLLRLRQACNHPSLVSKDYNTDREAIESRPAPKDDQEDEDLTTMFQQLVVSKGKKCQLCQDELTTENIGKDGEHCDDCIEIARKARRKSLPPNKDSNLPPDSAKIRKLLELLKEISLREDDEGEPTGEKTIVFSQFTTMLDLIQPFLKEAGIAFVRYDGSMSKDKREVSLNQIKNNKRIRVILISFKAGSTGLNLTACNNVILVDMWWNPALEDQAFDRAHRLGQTRDVNIYKLTIENTVEQRILTLQESKRALATAALGGDKIKNLKLGLDDLMALFRPGREDDDD</sequence>
<evidence type="ECO:0000259" key="5">
    <source>
        <dbReference type="PROSITE" id="PS51192"/>
    </source>
</evidence>
<dbReference type="Pfam" id="PF00176">
    <property type="entry name" value="SNF2-rel_dom"/>
    <property type="match status" value="1"/>
</dbReference>
<feature type="region of interest" description="Disordered" evidence="4">
    <location>
        <begin position="281"/>
        <end position="325"/>
    </location>
</feature>
<dbReference type="GO" id="GO:0005634">
    <property type="term" value="C:nucleus"/>
    <property type="evidence" value="ECO:0007669"/>
    <property type="project" value="TreeGrafter"/>
</dbReference>